<evidence type="ECO:0000256" key="2">
    <source>
        <dbReference type="PROSITE-ProRule" id="PRU00169"/>
    </source>
</evidence>
<feature type="modified residue" description="4-aspartylphosphate" evidence="2">
    <location>
        <position position="54"/>
    </location>
</feature>
<evidence type="ECO:0000313" key="6">
    <source>
        <dbReference type="Proteomes" id="UP000554837"/>
    </source>
</evidence>
<dbReference type="InterPro" id="IPR000792">
    <property type="entry name" value="Tscrpt_reg_LuxR_C"/>
</dbReference>
<feature type="domain" description="HTH luxR-type" evidence="3">
    <location>
        <begin position="134"/>
        <end position="198"/>
    </location>
</feature>
<evidence type="ECO:0000256" key="1">
    <source>
        <dbReference type="ARBA" id="ARBA00023125"/>
    </source>
</evidence>
<dbReference type="SMART" id="SM00448">
    <property type="entry name" value="REC"/>
    <property type="match status" value="1"/>
</dbReference>
<dbReference type="InterPro" id="IPR036388">
    <property type="entry name" value="WH-like_DNA-bd_sf"/>
</dbReference>
<dbReference type="OrthoDB" id="8585266at2"/>
<dbReference type="GO" id="GO:0006355">
    <property type="term" value="P:regulation of DNA-templated transcription"/>
    <property type="evidence" value="ECO:0007669"/>
    <property type="project" value="InterPro"/>
</dbReference>
<dbReference type="PROSITE" id="PS50110">
    <property type="entry name" value="RESPONSE_REGULATORY"/>
    <property type="match status" value="1"/>
</dbReference>
<dbReference type="Pfam" id="PF00196">
    <property type="entry name" value="GerE"/>
    <property type="match status" value="1"/>
</dbReference>
<dbReference type="Proteomes" id="UP000554837">
    <property type="component" value="Unassembled WGS sequence"/>
</dbReference>
<dbReference type="AlphaFoldDB" id="A0A840S235"/>
<dbReference type="GO" id="GO:0000160">
    <property type="term" value="P:phosphorelay signal transduction system"/>
    <property type="evidence" value="ECO:0007669"/>
    <property type="project" value="InterPro"/>
</dbReference>
<dbReference type="SUPFAM" id="SSF52172">
    <property type="entry name" value="CheY-like"/>
    <property type="match status" value="1"/>
</dbReference>
<dbReference type="PRINTS" id="PR00038">
    <property type="entry name" value="HTHLUXR"/>
</dbReference>
<name>A0A840S235_9BURK</name>
<accession>A0A840S235</accession>
<dbReference type="InterPro" id="IPR016032">
    <property type="entry name" value="Sig_transdc_resp-reg_C-effctor"/>
</dbReference>
<dbReference type="CDD" id="cd06170">
    <property type="entry name" value="LuxR_C_like"/>
    <property type="match status" value="1"/>
</dbReference>
<dbReference type="InterPro" id="IPR011006">
    <property type="entry name" value="CheY-like_superfamily"/>
</dbReference>
<feature type="domain" description="Response regulatory" evidence="4">
    <location>
        <begin position="2"/>
        <end position="122"/>
    </location>
</feature>
<sequence length="200" mass="21453">MNLLLVDDHPLFGLGFSHALESARPGLRVQHALTLQEGLARAAREPQLDLLLLDYRLGLAEGADGLQGLLTFGRQHPLLARALISGDEEPWLAQRARAAGAAGCLGKSAPVHQMLRAIDTLIAGGEWFPASPSSLARAGPTPRQLAVLQGIAKGSLNKQIADDLGIAERTVKLHVTALFEQLQARNRTHLVVRARELGLL</sequence>
<gene>
    <name evidence="5" type="ORF">HNQ51_000034</name>
</gene>
<keyword evidence="6" id="KW-1185">Reference proteome</keyword>
<keyword evidence="2" id="KW-0597">Phosphoprotein</keyword>
<dbReference type="Gene3D" id="1.10.10.10">
    <property type="entry name" value="Winged helix-like DNA-binding domain superfamily/Winged helix DNA-binding domain"/>
    <property type="match status" value="1"/>
</dbReference>
<dbReference type="Pfam" id="PF00072">
    <property type="entry name" value="Response_reg"/>
    <property type="match status" value="1"/>
</dbReference>
<comment type="caution">
    <text evidence="5">The sequence shown here is derived from an EMBL/GenBank/DDBJ whole genome shotgun (WGS) entry which is preliminary data.</text>
</comment>
<proteinExistence type="predicted"/>
<dbReference type="PROSITE" id="PS50043">
    <property type="entry name" value="HTH_LUXR_2"/>
    <property type="match status" value="1"/>
</dbReference>
<dbReference type="EMBL" id="JACHHO010000001">
    <property type="protein sequence ID" value="MBB5202741.1"/>
    <property type="molecule type" value="Genomic_DNA"/>
</dbReference>
<keyword evidence="1 5" id="KW-0238">DNA-binding</keyword>
<dbReference type="SUPFAM" id="SSF46894">
    <property type="entry name" value="C-terminal effector domain of the bipartite response regulators"/>
    <property type="match status" value="1"/>
</dbReference>
<evidence type="ECO:0000259" key="3">
    <source>
        <dbReference type="PROSITE" id="PS50043"/>
    </source>
</evidence>
<dbReference type="InterPro" id="IPR001789">
    <property type="entry name" value="Sig_transdc_resp-reg_receiver"/>
</dbReference>
<evidence type="ECO:0000259" key="4">
    <source>
        <dbReference type="PROSITE" id="PS50110"/>
    </source>
</evidence>
<evidence type="ECO:0000313" key="5">
    <source>
        <dbReference type="EMBL" id="MBB5202741.1"/>
    </source>
</evidence>
<dbReference type="InterPro" id="IPR051015">
    <property type="entry name" value="EvgA-like"/>
</dbReference>
<dbReference type="GO" id="GO:0003677">
    <property type="term" value="F:DNA binding"/>
    <property type="evidence" value="ECO:0007669"/>
    <property type="project" value="UniProtKB-KW"/>
</dbReference>
<dbReference type="Gene3D" id="3.40.50.2300">
    <property type="match status" value="1"/>
</dbReference>
<dbReference type="RefSeq" id="WP_138858157.1">
    <property type="nucleotide sequence ID" value="NZ_CP040709.1"/>
</dbReference>
<protein>
    <submittedName>
        <fullName evidence="5">DNA-binding NarL/FixJ family response regulator</fullName>
    </submittedName>
</protein>
<dbReference type="PANTHER" id="PTHR45566">
    <property type="entry name" value="HTH-TYPE TRANSCRIPTIONAL REGULATOR YHJB-RELATED"/>
    <property type="match status" value="1"/>
</dbReference>
<organism evidence="5 6">
    <name type="scientific">Inhella inkyongensis</name>
    <dbReference type="NCBI Taxonomy" id="392593"/>
    <lineage>
        <taxon>Bacteria</taxon>
        <taxon>Pseudomonadati</taxon>
        <taxon>Pseudomonadota</taxon>
        <taxon>Betaproteobacteria</taxon>
        <taxon>Burkholderiales</taxon>
        <taxon>Sphaerotilaceae</taxon>
        <taxon>Inhella</taxon>
    </lineage>
</organism>
<dbReference type="SMART" id="SM00421">
    <property type="entry name" value="HTH_LUXR"/>
    <property type="match status" value="1"/>
</dbReference>
<reference evidence="5 6" key="1">
    <citation type="submission" date="2020-08" db="EMBL/GenBank/DDBJ databases">
        <title>Genomic Encyclopedia of Type Strains, Phase IV (KMG-IV): sequencing the most valuable type-strain genomes for metagenomic binning, comparative biology and taxonomic classification.</title>
        <authorList>
            <person name="Goeker M."/>
        </authorList>
    </citation>
    <scope>NUCLEOTIDE SEQUENCE [LARGE SCALE GENOMIC DNA]</scope>
    <source>
        <strain evidence="5 6">DSM 23958</strain>
    </source>
</reference>
<dbReference type="PANTHER" id="PTHR45566:SF1">
    <property type="entry name" value="HTH-TYPE TRANSCRIPTIONAL REGULATOR YHJB-RELATED"/>
    <property type="match status" value="1"/>
</dbReference>